<feature type="transmembrane region" description="Helical" evidence="6">
    <location>
        <begin position="222"/>
        <end position="244"/>
    </location>
</feature>
<organism evidence="8 9">
    <name type="scientific">Psychromonas arctica</name>
    <dbReference type="NCBI Taxonomy" id="168275"/>
    <lineage>
        <taxon>Bacteria</taxon>
        <taxon>Pseudomonadati</taxon>
        <taxon>Pseudomonadota</taxon>
        <taxon>Gammaproteobacteria</taxon>
        <taxon>Alteromonadales</taxon>
        <taxon>Psychromonadaceae</taxon>
        <taxon>Psychromonas</taxon>
    </lineage>
</organism>
<dbReference type="Pfam" id="PF00892">
    <property type="entry name" value="EamA"/>
    <property type="match status" value="2"/>
</dbReference>
<gene>
    <name evidence="8" type="ORF">V6255_10090</name>
</gene>
<comment type="similarity">
    <text evidence="2">Belongs to the EamA transporter family.</text>
</comment>
<evidence type="ECO:0000256" key="2">
    <source>
        <dbReference type="ARBA" id="ARBA00007362"/>
    </source>
</evidence>
<dbReference type="RefSeq" id="WP_341628036.1">
    <property type="nucleotide sequence ID" value="NZ_JBAKBA010000021.1"/>
</dbReference>
<evidence type="ECO:0000256" key="4">
    <source>
        <dbReference type="ARBA" id="ARBA00022989"/>
    </source>
</evidence>
<comment type="subcellular location">
    <subcellularLocation>
        <location evidence="1">Membrane</location>
        <topology evidence="1">Multi-pass membrane protein</topology>
    </subcellularLocation>
</comment>
<feature type="transmembrane region" description="Helical" evidence="6">
    <location>
        <begin position="116"/>
        <end position="133"/>
    </location>
</feature>
<feature type="transmembrane region" description="Helical" evidence="6">
    <location>
        <begin position="174"/>
        <end position="193"/>
    </location>
</feature>
<dbReference type="SUPFAM" id="SSF103481">
    <property type="entry name" value="Multidrug resistance efflux transporter EmrE"/>
    <property type="match status" value="2"/>
</dbReference>
<dbReference type="InterPro" id="IPR050638">
    <property type="entry name" value="AA-Vitamin_Transporters"/>
</dbReference>
<dbReference type="Gene3D" id="1.10.3730.20">
    <property type="match status" value="1"/>
</dbReference>
<dbReference type="PANTHER" id="PTHR32322">
    <property type="entry name" value="INNER MEMBRANE TRANSPORTER"/>
    <property type="match status" value="1"/>
</dbReference>
<proteinExistence type="inferred from homology"/>
<dbReference type="Proteomes" id="UP001366060">
    <property type="component" value="Unassembled WGS sequence"/>
</dbReference>
<evidence type="ECO:0000259" key="7">
    <source>
        <dbReference type="Pfam" id="PF00892"/>
    </source>
</evidence>
<sequence length="296" mass="32684">MWIVYALLAAVFFGARGIMYQWTSQKNINRNLMLFGVFFVGFIISGFAMMLLDQQWYGWQDMLVGLTLGLGSFVANAALHKGFSVGKASLISILSGLPPLFVVLLAFLFWQETLTTQQLIGFIIIFAGLYTIRYSNDISFSNLQGAQWGLLAALCFAFNDILGKQSTRLDADMFGTLTLMFGFGSLLFAASWLKTRKKMTEKMNELSSNHPEIKTWSDTKTFCCGLVVGLTNVAGMMAILSAFAIGTTGLVSAISAMNILIILLYSRIFLKESFSRQEILGLTTALVGILILRLSQ</sequence>
<comment type="caution">
    <text evidence="8">The sequence shown here is derived from an EMBL/GenBank/DDBJ whole genome shotgun (WGS) entry which is preliminary data.</text>
</comment>
<feature type="transmembrane region" description="Helical" evidence="6">
    <location>
        <begin position="90"/>
        <end position="110"/>
    </location>
</feature>
<evidence type="ECO:0000256" key="3">
    <source>
        <dbReference type="ARBA" id="ARBA00022692"/>
    </source>
</evidence>
<keyword evidence="4 6" id="KW-1133">Transmembrane helix</keyword>
<feature type="transmembrane region" description="Helical" evidence="6">
    <location>
        <begin position="250"/>
        <end position="270"/>
    </location>
</feature>
<feature type="transmembrane region" description="Helical" evidence="6">
    <location>
        <begin position="33"/>
        <end position="52"/>
    </location>
</feature>
<keyword evidence="5 6" id="KW-0472">Membrane</keyword>
<dbReference type="InterPro" id="IPR037185">
    <property type="entry name" value="EmrE-like"/>
</dbReference>
<dbReference type="InterPro" id="IPR000620">
    <property type="entry name" value="EamA_dom"/>
</dbReference>
<evidence type="ECO:0000256" key="5">
    <source>
        <dbReference type="ARBA" id="ARBA00023136"/>
    </source>
</evidence>
<protein>
    <submittedName>
        <fullName evidence="8">DMT family transporter</fullName>
    </submittedName>
</protein>
<dbReference type="EMBL" id="JBAKBA010000021">
    <property type="protein sequence ID" value="MEL0659485.1"/>
    <property type="molecule type" value="Genomic_DNA"/>
</dbReference>
<evidence type="ECO:0000256" key="6">
    <source>
        <dbReference type="SAM" id="Phobius"/>
    </source>
</evidence>
<feature type="transmembrane region" description="Helical" evidence="6">
    <location>
        <begin position="145"/>
        <end position="162"/>
    </location>
</feature>
<evidence type="ECO:0000313" key="9">
    <source>
        <dbReference type="Proteomes" id="UP001366060"/>
    </source>
</evidence>
<name>A0ABU9HCG7_9GAMM</name>
<keyword evidence="3 6" id="KW-0812">Transmembrane</keyword>
<feature type="domain" description="EamA" evidence="7">
    <location>
        <begin position="145"/>
        <end position="292"/>
    </location>
</feature>
<evidence type="ECO:0000313" key="8">
    <source>
        <dbReference type="EMBL" id="MEL0659485.1"/>
    </source>
</evidence>
<accession>A0ABU9HCG7</accession>
<dbReference type="PANTHER" id="PTHR32322:SF2">
    <property type="entry name" value="EAMA DOMAIN-CONTAINING PROTEIN"/>
    <property type="match status" value="1"/>
</dbReference>
<feature type="domain" description="EamA" evidence="7">
    <location>
        <begin position="1"/>
        <end position="132"/>
    </location>
</feature>
<keyword evidence="9" id="KW-1185">Reference proteome</keyword>
<reference evidence="8 9" key="1">
    <citation type="submission" date="2024-02" db="EMBL/GenBank/DDBJ databases">
        <title>Bacteria isolated from the canopy kelp, Nereocystis luetkeana.</title>
        <authorList>
            <person name="Pfister C.A."/>
            <person name="Younker I.T."/>
            <person name="Light S.H."/>
        </authorList>
    </citation>
    <scope>NUCLEOTIDE SEQUENCE [LARGE SCALE GENOMIC DNA]</scope>
    <source>
        <strain evidence="8 9">TI.2.07</strain>
    </source>
</reference>
<evidence type="ECO:0000256" key="1">
    <source>
        <dbReference type="ARBA" id="ARBA00004141"/>
    </source>
</evidence>